<evidence type="ECO:0000256" key="8">
    <source>
        <dbReference type="ARBA" id="ARBA00023306"/>
    </source>
</evidence>
<keyword evidence="3 9" id="KW-1003">Cell membrane</keyword>
<evidence type="ECO:0000256" key="5">
    <source>
        <dbReference type="ARBA" id="ARBA00022741"/>
    </source>
</evidence>
<dbReference type="EMBL" id="LCJD01000045">
    <property type="protein sequence ID" value="KKT68380.1"/>
    <property type="molecule type" value="Genomic_DNA"/>
</dbReference>
<evidence type="ECO:0000256" key="7">
    <source>
        <dbReference type="ARBA" id="ARBA00023136"/>
    </source>
</evidence>
<reference evidence="12 13" key="1">
    <citation type="journal article" date="2015" name="Nature">
        <title>rRNA introns, odd ribosomes, and small enigmatic genomes across a large radiation of phyla.</title>
        <authorList>
            <person name="Brown C.T."/>
            <person name="Hug L.A."/>
            <person name="Thomas B.C."/>
            <person name="Sharon I."/>
            <person name="Castelle C.J."/>
            <person name="Singh A."/>
            <person name="Wilkins M.J."/>
            <person name="Williams K.H."/>
            <person name="Banfield J.F."/>
        </authorList>
    </citation>
    <scope>NUCLEOTIDE SEQUENCE [LARGE SCALE GENOMIC DNA]</scope>
</reference>
<evidence type="ECO:0000313" key="13">
    <source>
        <dbReference type="Proteomes" id="UP000034783"/>
    </source>
</evidence>
<evidence type="ECO:0000259" key="11">
    <source>
        <dbReference type="PROSITE" id="PS50893"/>
    </source>
</evidence>
<dbReference type="InterPro" id="IPR005286">
    <property type="entry name" value="Cell_div_FtsE"/>
</dbReference>
<dbReference type="PANTHER" id="PTHR24220">
    <property type="entry name" value="IMPORT ATP-BINDING PROTEIN"/>
    <property type="match status" value="1"/>
</dbReference>
<keyword evidence="6 9" id="KW-0067">ATP-binding</keyword>
<proteinExistence type="inferred from homology"/>
<dbReference type="PROSITE" id="PS00211">
    <property type="entry name" value="ABC_TRANSPORTER_1"/>
    <property type="match status" value="1"/>
</dbReference>
<dbReference type="InterPro" id="IPR003593">
    <property type="entry name" value="AAA+_ATPase"/>
</dbReference>
<dbReference type="InterPro" id="IPR015854">
    <property type="entry name" value="ABC_transpr_LolD-like"/>
</dbReference>
<gene>
    <name evidence="9" type="primary">ftsE</name>
    <name evidence="12" type="ORF">UW65_C0045G0009</name>
</gene>
<dbReference type="GO" id="GO:0016887">
    <property type="term" value="F:ATP hydrolysis activity"/>
    <property type="evidence" value="ECO:0007669"/>
    <property type="project" value="InterPro"/>
</dbReference>
<organism evidence="12 13">
    <name type="scientific">candidate division WWE3 bacterium GW2011_GWB1_44_4</name>
    <dbReference type="NCBI Taxonomy" id="1619116"/>
    <lineage>
        <taxon>Bacteria</taxon>
        <taxon>Katanobacteria</taxon>
    </lineage>
</organism>
<comment type="similarity">
    <text evidence="1 9">Belongs to the ABC transporter superfamily.</text>
</comment>
<sequence length="258" mass="28330">MRSEKSMKKLPDETTEKPVEQVSSKTATRNKKPPILEFENVSKEYAGGFVCLDGINFTISKGEFVFVVGRSGAGKSTLVKLMIREQLPSAGKVLFDGVDIAEIPQHEIHLLRRRLGVVFQDFKVLPSKNVFANVAVALEVVDAPKSQIKDIVENVLNLVGIYDKAQSFPAELSGGELQRVAIARALAHEPDLFVADEPTGNIDPESSAQILDVFEKINSMGVAVLMATHDFRVVDRLKQRVVRLEKGKIVSDVAGGKY</sequence>
<evidence type="ECO:0000256" key="6">
    <source>
        <dbReference type="ARBA" id="ARBA00022840"/>
    </source>
</evidence>
<name>A0A0G1JAR9_UNCKA</name>
<evidence type="ECO:0000256" key="10">
    <source>
        <dbReference type="SAM" id="MobiDB-lite"/>
    </source>
</evidence>
<dbReference type="PATRIC" id="fig|1619116.3.peg.508"/>
<keyword evidence="8 9" id="KW-0131">Cell cycle</keyword>
<dbReference type="PANTHER" id="PTHR24220:SF470">
    <property type="entry name" value="CELL DIVISION ATP-BINDING PROTEIN FTSE"/>
    <property type="match status" value="1"/>
</dbReference>
<comment type="function">
    <text evidence="9">Part of the ABC transporter FtsEX involved in cellular division.</text>
</comment>
<feature type="region of interest" description="Disordered" evidence="10">
    <location>
        <begin position="1"/>
        <end position="28"/>
    </location>
</feature>
<dbReference type="Pfam" id="PF00005">
    <property type="entry name" value="ABC_tran"/>
    <property type="match status" value="1"/>
</dbReference>
<evidence type="ECO:0000313" key="12">
    <source>
        <dbReference type="EMBL" id="KKT68380.1"/>
    </source>
</evidence>
<dbReference type="GO" id="GO:0051301">
    <property type="term" value="P:cell division"/>
    <property type="evidence" value="ECO:0007669"/>
    <property type="project" value="UniProtKB-UniRule"/>
</dbReference>
<evidence type="ECO:0000256" key="9">
    <source>
        <dbReference type="RuleBase" id="RU365094"/>
    </source>
</evidence>
<feature type="compositionally biased region" description="Basic and acidic residues" evidence="10">
    <location>
        <begin position="1"/>
        <end position="19"/>
    </location>
</feature>
<dbReference type="Gene3D" id="3.40.50.300">
    <property type="entry name" value="P-loop containing nucleotide triphosphate hydrolases"/>
    <property type="match status" value="1"/>
</dbReference>
<comment type="subcellular location">
    <subcellularLocation>
        <location evidence="9">Cell membrane</location>
        <topology evidence="9">Peripheral membrane protein</topology>
        <orientation evidence="9">Cytoplasmic side</orientation>
    </subcellularLocation>
</comment>
<keyword evidence="5 9" id="KW-0547">Nucleotide-binding</keyword>
<evidence type="ECO:0000256" key="2">
    <source>
        <dbReference type="ARBA" id="ARBA00020019"/>
    </source>
</evidence>
<evidence type="ECO:0000256" key="1">
    <source>
        <dbReference type="ARBA" id="ARBA00005417"/>
    </source>
</evidence>
<dbReference type="SUPFAM" id="SSF52540">
    <property type="entry name" value="P-loop containing nucleoside triphosphate hydrolases"/>
    <property type="match status" value="1"/>
</dbReference>
<dbReference type="GO" id="GO:0005886">
    <property type="term" value="C:plasma membrane"/>
    <property type="evidence" value="ECO:0007669"/>
    <property type="project" value="UniProtKB-SubCell"/>
</dbReference>
<dbReference type="InterPro" id="IPR027417">
    <property type="entry name" value="P-loop_NTPase"/>
</dbReference>
<dbReference type="SMART" id="SM00382">
    <property type="entry name" value="AAA"/>
    <property type="match status" value="1"/>
</dbReference>
<protein>
    <recommendedName>
        <fullName evidence="2 9">Cell division ATP-binding protein FtsE</fullName>
    </recommendedName>
</protein>
<dbReference type="AlphaFoldDB" id="A0A0G1JAR9"/>
<comment type="subunit">
    <text evidence="9">Homodimer. Forms a membrane-associated complex with FtsX.</text>
</comment>
<accession>A0A0G1JAR9</accession>
<dbReference type="GO" id="GO:0005524">
    <property type="term" value="F:ATP binding"/>
    <property type="evidence" value="ECO:0007669"/>
    <property type="project" value="UniProtKB-UniRule"/>
</dbReference>
<dbReference type="InterPro" id="IPR003439">
    <property type="entry name" value="ABC_transporter-like_ATP-bd"/>
</dbReference>
<dbReference type="Proteomes" id="UP000034783">
    <property type="component" value="Unassembled WGS sequence"/>
</dbReference>
<evidence type="ECO:0000256" key="4">
    <source>
        <dbReference type="ARBA" id="ARBA00022618"/>
    </source>
</evidence>
<comment type="caution">
    <text evidence="12">The sequence shown here is derived from an EMBL/GenBank/DDBJ whole genome shotgun (WGS) entry which is preliminary data.</text>
</comment>
<feature type="domain" description="ABC transporter" evidence="11">
    <location>
        <begin position="36"/>
        <end position="258"/>
    </location>
</feature>
<dbReference type="InterPro" id="IPR017871">
    <property type="entry name" value="ABC_transporter-like_CS"/>
</dbReference>
<dbReference type="PROSITE" id="PS50893">
    <property type="entry name" value="ABC_TRANSPORTER_2"/>
    <property type="match status" value="1"/>
</dbReference>
<evidence type="ECO:0000256" key="3">
    <source>
        <dbReference type="ARBA" id="ARBA00022475"/>
    </source>
</evidence>
<dbReference type="GO" id="GO:0022857">
    <property type="term" value="F:transmembrane transporter activity"/>
    <property type="evidence" value="ECO:0007669"/>
    <property type="project" value="TreeGrafter"/>
</dbReference>
<dbReference type="FunFam" id="3.40.50.300:FF:000056">
    <property type="entry name" value="Cell division ATP-binding protein FtsE"/>
    <property type="match status" value="1"/>
</dbReference>
<keyword evidence="4 9" id="KW-0132">Cell division</keyword>
<keyword evidence="7 9" id="KW-0472">Membrane</keyword>
<dbReference type="NCBIfam" id="TIGR02673">
    <property type="entry name" value="FtsE"/>
    <property type="match status" value="1"/>
</dbReference>